<organism evidence="14 15">
    <name type="scientific">Clostridium cadaveris</name>
    <dbReference type="NCBI Taxonomy" id="1529"/>
    <lineage>
        <taxon>Bacteria</taxon>
        <taxon>Bacillati</taxon>
        <taxon>Bacillota</taxon>
        <taxon>Clostridia</taxon>
        <taxon>Eubacteriales</taxon>
        <taxon>Clostridiaceae</taxon>
        <taxon>Clostridium</taxon>
    </lineage>
</organism>
<dbReference type="CDD" id="cd00402">
    <property type="entry name" value="Riboflavin_synthase_like"/>
    <property type="match status" value="1"/>
</dbReference>
<reference evidence="13 16" key="2">
    <citation type="submission" date="2018-03" db="EMBL/GenBank/DDBJ databases">
        <title>The uncultured portion of the human microbiome is neutrally assembled.</title>
        <authorList>
            <person name="Jeraldo P."/>
            <person name="Boardman L."/>
            <person name="White B.A."/>
            <person name="Nelson H."/>
            <person name="Goldenfeld N."/>
            <person name="Chia N."/>
        </authorList>
    </citation>
    <scope>NUCLEOTIDE SEQUENCE [LARGE SCALE GENOMIC DNA]</scope>
    <source>
        <strain evidence="13">CIM:MAG 903</strain>
    </source>
</reference>
<dbReference type="Proteomes" id="UP000246114">
    <property type="component" value="Unassembled WGS sequence"/>
</dbReference>
<protein>
    <recommendedName>
        <fullName evidence="6 10">Riboflavin synthase</fullName>
        <ecNumber evidence="5 10">2.5.1.9</ecNumber>
    </recommendedName>
</protein>
<comment type="function">
    <text evidence="2">Catalyzes the dismutation of two molecules of 6,7-dimethyl-8-ribityllumazine, resulting in the formation of riboflavin and 5-amino-6-(D-ribitylamino)uracil.</text>
</comment>
<reference evidence="14 15" key="1">
    <citation type="submission" date="2016-10" db="EMBL/GenBank/DDBJ databases">
        <authorList>
            <person name="de Groot N.N."/>
        </authorList>
    </citation>
    <scope>NUCLEOTIDE SEQUENCE [LARGE SCALE GENOMIC DNA]</scope>
    <source>
        <strain evidence="14 15">NLAE-zl-G419</strain>
    </source>
</reference>
<dbReference type="NCBIfam" id="NF009566">
    <property type="entry name" value="PRK13020.1"/>
    <property type="match status" value="1"/>
</dbReference>
<evidence type="ECO:0000256" key="1">
    <source>
        <dbReference type="ARBA" id="ARBA00000968"/>
    </source>
</evidence>
<dbReference type="InterPro" id="IPR017938">
    <property type="entry name" value="Riboflavin_synthase-like_b-brl"/>
</dbReference>
<dbReference type="NCBIfam" id="NF006767">
    <property type="entry name" value="PRK09289.1"/>
    <property type="match status" value="1"/>
</dbReference>
<keyword evidence="7" id="KW-0686">Riboflavin biosynthesis</keyword>
<sequence length="210" mass="22700">MFTGIIEEIGTVKSVVKSLHSSILTIEGKIIFNDLHIGDSVSVNGVCLTVTGFSSNTFTADVMNETLFRSSLGNLKSGSCVNLERALKVNSRLGGHIVSGHIDGTGVISRIQKDDNSTLYTIKTSPKLMNYIIEKGSIAIDGISLTVSKLSLNDFTVGVIPHTSKETILSQKSVGDTVNLENDIIGKYIEKLITIDKSNITKDFLIKFGY</sequence>
<dbReference type="Gene3D" id="2.40.30.20">
    <property type="match status" value="2"/>
</dbReference>
<name>A0A1I2LNS7_9CLOT</name>
<dbReference type="InterPro" id="IPR023366">
    <property type="entry name" value="ATP_synth_asu-like_sf"/>
</dbReference>
<feature type="repeat" description="Lumazine-binding" evidence="11">
    <location>
        <begin position="1"/>
        <end position="96"/>
    </location>
</feature>
<feature type="domain" description="Lumazine-binding" evidence="12">
    <location>
        <begin position="97"/>
        <end position="193"/>
    </location>
</feature>
<dbReference type="NCBIfam" id="TIGR00187">
    <property type="entry name" value="ribE"/>
    <property type="match status" value="1"/>
</dbReference>
<evidence type="ECO:0000256" key="7">
    <source>
        <dbReference type="ARBA" id="ARBA00022619"/>
    </source>
</evidence>
<dbReference type="GO" id="GO:0009231">
    <property type="term" value="P:riboflavin biosynthetic process"/>
    <property type="evidence" value="ECO:0007669"/>
    <property type="project" value="UniProtKB-KW"/>
</dbReference>
<comment type="pathway">
    <text evidence="3">Cofactor biosynthesis; riboflavin biosynthesis; riboflavin from 2-hydroxy-3-oxobutyl phosphate and 5-amino-6-(D-ribitylamino)uracil: step 2/2.</text>
</comment>
<evidence type="ECO:0000259" key="12">
    <source>
        <dbReference type="PROSITE" id="PS51177"/>
    </source>
</evidence>
<keyword evidence="15" id="KW-1185">Reference proteome</keyword>
<dbReference type="EMBL" id="QAMZ01000025">
    <property type="protein sequence ID" value="PWL54235.1"/>
    <property type="molecule type" value="Genomic_DNA"/>
</dbReference>
<evidence type="ECO:0000256" key="8">
    <source>
        <dbReference type="ARBA" id="ARBA00022679"/>
    </source>
</evidence>
<evidence type="ECO:0000313" key="14">
    <source>
        <dbReference type="EMBL" id="SFF80915.1"/>
    </source>
</evidence>
<feature type="repeat" description="Lumazine-binding" evidence="11">
    <location>
        <begin position="97"/>
        <end position="193"/>
    </location>
</feature>
<dbReference type="PANTHER" id="PTHR21098">
    <property type="entry name" value="RIBOFLAVIN SYNTHASE ALPHA CHAIN"/>
    <property type="match status" value="1"/>
</dbReference>
<dbReference type="PIRSF" id="PIRSF000498">
    <property type="entry name" value="Riboflavin_syn_A"/>
    <property type="match status" value="1"/>
</dbReference>
<dbReference type="STRING" id="1529.SAMN04487885_11138"/>
<evidence type="ECO:0000313" key="16">
    <source>
        <dbReference type="Proteomes" id="UP000246114"/>
    </source>
</evidence>
<dbReference type="Proteomes" id="UP000182135">
    <property type="component" value="Unassembled WGS sequence"/>
</dbReference>
<evidence type="ECO:0000313" key="15">
    <source>
        <dbReference type="Proteomes" id="UP000182135"/>
    </source>
</evidence>
<dbReference type="GeneID" id="90546323"/>
<dbReference type="EMBL" id="FOOE01000011">
    <property type="protein sequence ID" value="SFF80915.1"/>
    <property type="molecule type" value="Genomic_DNA"/>
</dbReference>
<evidence type="ECO:0000313" key="13">
    <source>
        <dbReference type="EMBL" id="PWL54235.1"/>
    </source>
</evidence>
<dbReference type="RefSeq" id="WP_027638478.1">
    <property type="nucleotide sequence ID" value="NZ_BAAACD010000044.1"/>
</dbReference>
<evidence type="ECO:0000256" key="10">
    <source>
        <dbReference type="NCBIfam" id="TIGR00187"/>
    </source>
</evidence>
<dbReference type="EC" id="2.5.1.9" evidence="5 10"/>
<dbReference type="OrthoDB" id="9788537at2"/>
<comment type="catalytic activity">
    <reaction evidence="1">
        <text>2 6,7-dimethyl-8-(1-D-ribityl)lumazine + H(+) = 5-amino-6-(D-ribitylamino)uracil + riboflavin</text>
        <dbReference type="Rhea" id="RHEA:20772"/>
        <dbReference type="ChEBI" id="CHEBI:15378"/>
        <dbReference type="ChEBI" id="CHEBI:15934"/>
        <dbReference type="ChEBI" id="CHEBI:57986"/>
        <dbReference type="ChEBI" id="CHEBI:58201"/>
        <dbReference type="EC" id="2.5.1.9"/>
    </reaction>
</comment>
<dbReference type="PROSITE" id="PS51177">
    <property type="entry name" value="LUMAZINE_BIND"/>
    <property type="match status" value="2"/>
</dbReference>
<evidence type="ECO:0000256" key="9">
    <source>
        <dbReference type="ARBA" id="ARBA00022737"/>
    </source>
</evidence>
<proteinExistence type="predicted"/>
<feature type="domain" description="Lumazine-binding" evidence="12">
    <location>
        <begin position="1"/>
        <end position="96"/>
    </location>
</feature>
<keyword evidence="9" id="KW-0677">Repeat</keyword>
<dbReference type="Pfam" id="PF00677">
    <property type="entry name" value="Lum_binding"/>
    <property type="match status" value="2"/>
</dbReference>
<evidence type="ECO:0000256" key="6">
    <source>
        <dbReference type="ARBA" id="ARBA00013950"/>
    </source>
</evidence>
<dbReference type="InterPro" id="IPR026017">
    <property type="entry name" value="Lumazine-bd_dom"/>
</dbReference>
<evidence type="ECO:0000256" key="4">
    <source>
        <dbReference type="ARBA" id="ARBA00011233"/>
    </source>
</evidence>
<evidence type="ECO:0000256" key="3">
    <source>
        <dbReference type="ARBA" id="ARBA00004887"/>
    </source>
</evidence>
<evidence type="ECO:0000256" key="5">
    <source>
        <dbReference type="ARBA" id="ARBA00012827"/>
    </source>
</evidence>
<dbReference type="InterPro" id="IPR001783">
    <property type="entry name" value="Lumazine-bd"/>
</dbReference>
<dbReference type="FunFam" id="2.40.30.20:FF:000003">
    <property type="entry name" value="Riboflavin synthase, alpha subunit"/>
    <property type="match status" value="1"/>
</dbReference>
<comment type="subunit">
    <text evidence="4">Homotrimer.</text>
</comment>
<dbReference type="SUPFAM" id="SSF63380">
    <property type="entry name" value="Riboflavin synthase domain-like"/>
    <property type="match status" value="2"/>
</dbReference>
<dbReference type="eggNOG" id="COG0307">
    <property type="taxonomic scope" value="Bacteria"/>
</dbReference>
<gene>
    <name evidence="13" type="ORF">DBY38_04950</name>
    <name evidence="14" type="ORF">SAMN04487885_11138</name>
</gene>
<dbReference type="AlphaFoldDB" id="A0A1I2LNS7"/>
<accession>A0A1I2LNS7</accession>
<keyword evidence="8 13" id="KW-0808">Transferase</keyword>
<dbReference type="PANTHER" id="PTHR21098:SF12">
    <property type="entry name" value="RIBOFLAVIN SYNTHASE"/>
    <property type="match status" value="1"/>
</dbReference>
<dbReference type="FunFam" id="2.40.30.20:FF:000004">
    <property type="entry name" value="Riboflavin synthase, alpha subunit"/>
    <property type="match status" value="1"/>
</dbReference>
<dbReference type="GO" id="GO:0004746">
    <property type="term" value="F:riboflavin synthase activity"/>
    <property type="evidence" value="ECO:0007669"/>
    <property type="project" value="UniProtKB-UniRule"/>
</dbReference>
<evidence type="ECO:0000256" key="11">
    <source>
        <dbReference type="PROSITE-ProRule" id="PRU00524"/>
    </source>
</evidence>
<evidence type="ECO:0000256" key="2">
    <source>
        <dbReference type="ARBA" id="ARBA00002803"/>
    </source>
</evidence>